<comment type="caution">
    <text evidence="9">Lacks conserved residue(s) required for the propagation of feature annotation.</text>
</comment>
<evidence type="ECO:0000256" key="7">
    <source>
        <dbReference type="ARBA" id="ARBA00052328"/>
    </source>
</evidence>
<keyword evidence="9" id="KW-0460">Magnesium</keyword>
<feature type="binding site" evidence="9">
    <location>
        <begin position="90"/>
        <end position="93"/>
    </location>
    <ligand>
        <name>5-phospho-alpha-D-ribose 1-diphosphate</name>
        <dbReference type="ChEBI" id="CHEBI:58017"/>
    </ligand>
</feature>
<dbReference type="Pfam" id="PF00591">
    <property type="entry name" value="Glycos_transf_3"/>
    <property type="match status" value="1"/>
</dbReference>
<evidence type="ECO:0000313" key="13">
    <source>
        <dbReference type="Proteomes" id="UP000671879"/>
    </source>
</evidence>
<dbReference type="NCBIfam" id="TIGR01245">
    <property type="entry name" value="trpD"/>
    <property type="match status" value="1"/>
</dbReference>
<comment type="similarity">
    <text evidence="9">Belongs to the anthranilate phosphoribosyltransferase family.</text>
</comment>
<feature type="binding site" evidence="9">
    <location>
        <position position="80"/>
    </location>
    <ligand>
        <name>anthranilate</name>
        <dbReference type="ChEBI" id="CHEBI:16567"/>
        <label>1</label>
    </ligand>
</feature>
<dbReference type="SUPFAM" id="SSF47648">
    <property type="entry name" value="Nucleoside phosphorylase/phosphoribosyltransferase N-terminal domain"/>
    <property type="match status" value="1"/>
</dbReference>
<comment type="cofactor">
    <cofactor evidence="9">
        <name>Mg(2+)</name>
        <dbReference type="ChEBI" id="CHEBI:18420"/>
    </cofactor>
    <text evidence="9">Binds 2 magnesium ions per monomer.</text>
</comment>
<dbReference type="Gene3D" id="1.20.970.10">
    <property type="entry name" value="Transferase, Pyrimidine Nucleoside Phosphorylase, Chain C"/>
    <property type="match status" value="1"/>
</dbReference>
<dbReference type="KEGG" id="aram:KAR29_10750"/>
<feature type="domain" description="Glycosyl transferase family 3 N-terminal" evidence="11">
    <location>
        <begin position="6"/>
        <end position="65"/>
    </location>
</feature>
<dbReference type="PANTHER" id="PTHR43285">
    <property type="entry name" value="ANTHRANILATE PHOSPHORIBOSYLTRANSFERASE"/>
    <property type="match status" value="1"/>
</dbReference>
<dbReference type="GO" id="GO:0000162">
    <property type="term" value="P:L-tryptophan biosynthetic process"/>
    <property type="evidence" value="ECO:0007669"/>
    <property type="project" value="UniProtKB-UniRule"/>
</dbReference>
<feature type="binding site" evidence="9">
    <location>
        <position position="225"/>
    </location>
    <ligand>
        <name>Mg(2+)</name>
        <dbReference type="ChEBI" id="CHEBI:18420"/>
        <label>2</label>
    </ligand>
</feature>
<feature type="binding site" evidence="9">
    <location>
        <position position="80"/>
    </location>
    <ligand>
        <name>5-phospho-alpha-D-ribose 1-diphosphate</name>
        <dbReference type="ChEBI" id="CHEBI:58017"/>
    </ligand>
</feature>
<dbReference type="Gene3D" id="3.40.1030.10">
    <property type="entry name" value="Nucleoside phosphorylase/phosphoribosyltransferase catalytic domain"/>
    <property type="match status" value="1"/>
</dbReference>
<keyword evidence="9" id="KW-0479">Metal-binding</keyword>
<keyword evidence="13" id="KW-1185">Reference proteome</keyword>
<dbReference type="GO" id="GO:0004048">
    <property type="term" value="F:anthranilate phosphoribosyltransferase activity"/>
    <property type="evidence" value="ECO:0007669"/>
    <property type="project" value="UniProtKB-UniRule"/>
</dbReference>
<evidence type="ECO:0000256" key="6">
    <source>
        <dbReference type="ARBA" id="ARBA00023141"/>
    </source>
</evidence>
<dbReference type="InterPro" id="IPR035902">
    <property type="entry name" value="Nuc_phospho_transferase"/>
</dbReference>
<evidence type="ECO:0000259" key="11">
    <source>
        <dbReference type="Pfam" id="PF02885"/>
    </source>
</evidence>
<dbReference type="GO" id="GO:0000287">
    <property type="term" value="F:magnesium ion binding"/>
    <property type="evidence" value="ECO:0007669"/>
    <property type="project" value="UniProtKB-UniRule"/>
</dbReference>
<feature type="binding site" evidence="9">
    <location>
        <position position="120"/>
    </location>
    <ligand>
        <name>5-phospho-alpha-D-ribose 1-diphosphate</name>
        <dbReference type="ChEBI" id="CHEBI:58017"/>
    </ligand>
</feature>
<feature type="binding site" evidence="9">
    <location>
        <position position="226"/>
    </location>
    <ligand>
        <name>Mg(2+)</name>
        <dbReference type="ChEBI" id="CHEBI:18420"/>
        <label>2</label>
    </ligand>
</feature>
<dbReference type="HAMAP" id="MF_00211">
    <property type="entry name" value="TrpD"/>
    <property type="match status" value="1"/>
</dbReference>
<evidence type="ECO:0000313" key="12">
    <source>
        <dbReference type="EMBL" id="QTX31808.1"/>
    </source>
</evidence>
<gene>
    <name evidence="9 12" type="primary">trpD</name>
    <name evidence="12" type="ORF">KAR29_10750</name>
</gene>
<sequence>MLRVQLERLMARRDLSHDEMTGAMEALMEGRAPEAQVAAFLTGLRAKGETVEEIVAAASVMRDKAQAVHVAARPLLDVVGTGGDGTGTFNISTLSAFVAAAGGVAVAKHGNRSVSSRCGSADVLEALGCPLLEEGSAVEEAVATVGFGFLFAPHFHRAMKNVAPVRKALGIRTIFNVLGPLTNPARPDRMVLGVFSPELVRPIAETLRHMGLRKALVVCGAGGADELTLEGANRVCLLDGDSLEERNLFPEEAGLAPRPLDAARGGDAEANAALALEIFAGRGGASRDFVLLNAGAALFVADRAASLKEGVVLAAEIIDDGRAAAKLEQVRSRTMTREGVA</sequence>
<proteinExistence type="inferred from homology"/>
<reference evidence="13" key="1">
    <citation type="submission" date="2021-04" db="EMBL/GenBank/DDBJ databases">
        <title>A novel Synergistetes isolate from a pyrite-forming mixed culture.</title>
        <authorList>
            <person name="Bunk B."/>
            <person name="Sproer C."/>
            <person name="Spring S."/>
            <person name="Pester M."/>
        </authorList>
    </citation>
    <scope>NUCLEOTIDE SEQUENCE [LARGE SCALE GENOMIC DNA]</scope>
    <source>
        <strain evidence="13">J.5.4.2-T.3.5.2</strain>
    </source>
</reference>
<feature type="binding site" evidence="9">
    <location>
        <begin position="83"/>
        <end position="84"/>
    </location>
    <ligand>
        <name>5-phospho-alpha-D-ribose 1-diphosphate</name>
        <dbReference type="ChEBI" id="CHEBI:58017"/>
    </ligand>
</feature>
<dbReference type="SUPFAM" id="SSF52418">
    <property type="entry name" value="Nucleoside phosphorylase/phosphoribosyltransferase catalytic domain"/>
    <property type="match status" value="1"/>
</dbReference>
<evidence type="ECO:0000256" key="3">
    <source>
        <dbReference type="ARBA" id="ARBA00022676"/>
    </source>
</evidence>
<dbReference type="Pfam" id="PF02885">
    <property type="entry name" value="Glycos_trans_3N"/>
    <property type="match status" value="1"/>
</dbReference>
<keyword evidence="2 9" id="KW-0028">Amino-acid biosynthesis</keyword>
<dbReference type="EMBL" id="CP072943">
    <property type="protein sequence ID" value="QTX31808.1"/>
    <property type="molecule type" value="Genomic_DNA"/>
</dbReference>
<dbReference type="InterPro" id="IPR000312">
    <property type="entry name" value="Glycosyl_Trfase_fam3"/>
</dbReference>
<dbReference type="GO" id="GO:0005829">
    <property type="term" value="C:cytosol"/>
    <property type="evidence" value="ECO:0007669"/>
    <property type="project" value="TreeGrafter"/>
</dbReference>
<feature type="binding site" evidence="9">
    <location>
        <position position="226"/>
    </location>
    <ligand>
        <name>Mg(2+)</name>
        <dbReference type="ChEBI" id="CHEBI:18420"/>
        <label>1</label>
    </ligand>
</feature>
<feature type="binding site" evidence="9">
    <location>
        <position position="166"/>
    </location>
    <ligand>
        <name>anthranilate</name>
        <dbReference type="ChEBI" id="CHEBI:16567"/>
        <label>2</label>
    </ligand>
</feature>
<feature type="domain" description="Glycosyl transferase family 3" evidence="10">
    <location>
        <begin position="74"/>
        <end position="323"/>
    </location>
</feature>
<accession>A0A9Q7EUM8</accession>
<dbReference type="InterPro" id="IPR017459">
    <property type="entry name" value="Glycosyl_Trfase_fam3_N_dom"/>
</dbReference>
<comment type="function">
    <text evidence="9">Catalyzes the transfer of the phosphoribosyl group of 5-phosphorylribose-1-pyrophosphate (PRPP) to anthranilate to yield N-(5'-phosphoribosyl)-anthranilate (PRA).</text>
</comment>
<feature type="binding site" evidence="9">
    <location>
        <position position="88"/>
    </location>
    <ligand>
        <name>5-phospho-alpha-D-ribose 1-diphosphate</name>
        <dbReference type="ChEBI" id="CHEBI:58017"/>
    </ligand>
</feature>
<feature type="binding site" evidence="9">
    <location>
        <begin position="108"/>
        <end position="116"/>
    </location>
    <ligand>
        <name>5-phospho-alpha-D-ribose 1-diphosphate</name>
        <dbReference type="ChEBI" id="CHEBI:58017"/>
    </ligand>
</feature>
<feature type="binding site" evidence="9">
    <location>
        <position position="92"/>
    </location>
    <ligand>
        <name>Mg(2+)</name>
        <dbReference type="ChEBI" id="CHEBI:18420"/>
        <label>1</label>
    </ligand>
</feature>
<name>A0A9Q7EUM8_9BACT</name>
<dbReference type="InterPro" id="IPR005940">
    <property type="entry name" value="Anthranilate_Pribosyl_Tfrase"/>
</dbReference>
<comment type="catalytic activity">
    <reaction evidence="7 9">
        <text>N-(5-phospho-beta-D-ribosyl)anthranilate + diphosphate = 5-phospho-alpha-D-ribose 1-diphosphate + anthranilate</text>
        <dbReference type="Rhea" id="RHEA:11768"/>
        <dbReference type="ChEBI" id="CHEBI:16567"/>
        <dbReference type="ChEBI" id="CHEBI:18277"/>
        <dbReference type="ChEBI" id="CHEBI:33019"/>
        <dbReference type="ChEBI" id="CHEBI:58017"/>
        <dbReference type="EC" id="2.4.2.18"/>
    </reaction>
</comment>
<dbReference type="RefSeq" id="WP_274372993.1">
    <property type="nucleotide sequence ID" value="NZ_CP072943.1"/>
</dbReference>
<dbReference type="Proteomes" id="UP000671879">
    <property type="component" value="Chromosome"/>
</dbReference>
<keyword evidence="5 9" id="KW-0822">Tryptophan biosynthesis</keyword>
<evidence type="ECO:0000256" key="5">
    <source>
        <dbReference type="ARBA" id="ARBA00022822"/>
    </source>
</evidence>
<protein>
    <recommendedName>
        <fullName evidence="9">Anthranilate phosphoribosyltransferase</fullName>
        <ecNumber evidence="9">2.4.2.18</ecNumber>
    </recommendedName>
</protein>
<evidence type="ECO:0000256" key="4">
    <source>
        <dbReference type="ARBA" id="ARBA00022679"/>
    </source>
</evidence>
<keyword evidence="6 9" id="KW-0057">Aromatic amino acid biosynthesis</keyword>
<evidence type="ECO:0000256" key="8">
    <source>
        <dbReference type="ARBA" id="ARBA00061188"/>
    </source>
</evidence>
<evidence type="ECO:0000256" key="9">
    <source>
        <dbReference type="HAMAP-Rule" id="MF_00211"/>
    </source>
</evidence>
<feature type="binding site" evidence="9">
    <location>
        <position position="111"/>
    </location>
    <ligand>
        <name>anthranilate</name>
        <dbReference type="ChEBI" id="CHEBI:16567"/>
        <label>1</label>
    </ligand>
</feature>
<comment type="similarity">
    <text evidence="8">In the C-terminal section; belongs to the anthranilate phosphoribosyltransferase family.</text>
</comment>
<dbReference type="EC" id="2.4.2.18" evidence="9"/>
<keyword evidence="3 9" id="KW-0328">Glycosyltransferase</keyword>
<comment type="subunit">
    <text evidence="9">Homodimer.</text>
</comment>
<evidence type="ECO:0000259" key="10">
    <source>
        <dbReference type="Pfam" id="PF00591"/>
    </source>
</evidence>
<keyword evidence="4 9" id="KW-0808">Transferase</keyword>
<dbReference type="AlphaFoldDB" id="A0A9Q7EUM8"/>
<evidence type="ECO:0000256" key="1">
    <source>
        <dbReference type="ARBA" id="ARBA00004907"/>
    </source>
</evidence>
<evidence type="ECO:0000256" key="2">
    <source>
        <dbReference type="ARBA" id="ARBA00022605"/>
    </source>
</evidence>
<dbReference type="FunFam" id="3.40.1030.10:FF:000002">
    <property type="entry name" value="Anthranilate phosphoribosyltransferase"/>
    <property type="match status" value="1"/>
</dbReference>
<comment type="pathway">
    <text evidence="1 9">Amino-acid biosynthesis; L-tryptophan biosynthesis; L-tryptophan from chorismate: step 2/5.</text>
</comment>
<organism evidence="12 13">
    <name type="scientific">Aminithiophilus ramosus</name>
    <dbReference type="NCBI Taxonomy" id="3029084"/>
    <lineage>
        <taxon>Bacteria</taxon>
        <taxon>Thermotogati</taxon>
        <taxon>Synergistota</taxon>
        <taxon>Synergistia</taxon>
        <taxon>Synergistales</taxon>
        <taxon>Aminithiophilaceae</taxon>
        <taxon>Aminithiophilus</taxon>
    </lineage>
</organism>
<dbReference type="InterPro" id="IPR036320">
    <property type="entry name" value="Glycosyl_Trfase_fam3_N_dom_sf"/>
</dbReference>
<dbReference type="PANTHER" id="PTHR43285:SF2">
    <property type="entry name" value="ANTHRANILATE PHOSPHORIBOSYLTRANSFERASE"/>
    <property type="match status" value="1"/>
</dbReference>